<dbReference type="OrthoDB" id="7925971at2"/>
<dbReference type="InterPro" id="IPR029033">
    <property type="entry name" value="His_PPase_superfam"/>
</dbReference>
<dbReference type="PANTHER" id="PTHR48100:SF59">
    <property type="entry name" value="ADENOSYLCOBALAMIN_ALPHA-RIBAZOLE PHOSPHATASE"/>
    <property type="match status" value="1"/>
</dbReference>
<reference evidence="4 5" key="1">
    <citation type="submission" date="2019-03" db="EMBL/GenBank/DDBJ databases">
        <title>Genomic Encyclopedia of Type Strains, Phase IV (KMG-IV): sequencing the most valuable type-strain genomes for metagenomic binning, comparative biology and taxonomic classification.</title>
        <authorList>
            <person name="Goeker M."/>
        </authorList>
    </citation>
    <scope>NUCLEOTIDE SEQUENCE [LARGE SCALE GENOMIC DNA]</scope>
    <source>
        <strain evidence="4 5">DSM 100013</strain>
    </source>
</reference>
<comment type="caution">
    <text evidence="4">The sequence shown here is derived from an EMBL/GenBank/DDBJ whole genome shotgun (WGS) entry which is preliminary data.</text>
</comment>
<organism evidence="4 5">
    <name type="scientific">Serpentinicella alkaliphila</name>
    <dbReference type="NCBI Taxonomy" id="1734049"/>
    <lineage>
        <taxon>Bacteria</taxon>
        <taxon>Bacillati</taxon>
        <taxon>Bacillota</taxon>
        <taxon>Clostridia</taxon>
        <taxon>Peptostreptococcales</taxon>
        <taxon>Natronincolaceae</taxon>
        <taxon>Serpentinicella</taxon>
    </lineage>
</organism>
<dbReference type="EC" id="3.1.3.73" evidence="1"/>
<dbReference type="Proteomes" id="UP000295504">
    <property type="component" value="Unassembled WGS sequence"/>
</dbReference>
<evidence type="ECO:0000313" key="4">
    <source>
        <dbReference type="EMBL" id="TCQ04172.1"/>
    </source>
</evidence>
<evidence type="ECO:0000256" key="3">
    <source>
        <dbReference type="PIRSR" id="PIRSR613078-2"/>
    </source>
</evidence>
<protein>
    <recommendedName>
        <fullName evidence="1">Alpha-ribazole phosphatase</fullName>
        <ecNumber evidence="1">3.1.3.73</ecNumber>
    </recommendedName>
</protein>
<dbReference type="GO" id="GO:0005737">
    <property type="term" value="C:cytoplasm"/>
    <property type="evidence" value="ECO:0007669"/>
    <property type="project" value="TreeGrafter"/>
</dbReference>
<sequence length="198" mass="22807">MTTYLYLVRHGETILNESKVYYGSTDCPLNSRGIIQAEELGKTFKNNFDVVISSPLSRAIDTAKLLSGLNTRDMVIDEGLKEINFGLWEGLHYKDISIKFENEWNEWINDWKNVAPPMGESFLNQYNRVSNSLNHIIERFKDKRVVIVSHQGCLRIIASILLKMEDRGFWSFTFDPGTYSLFEISDTNVTIRKINSKG</sequence>
<dbReference type="InterPro" id="IPR013078">
    <property type="entry name" value="His_Pase_superF_clade-1"/>
</dbReference>
<dbReference type="CDD" id="cd07067">
    <property type="entry name" value="HP_PGM_like"/>
    <property type="match status" value="1"/>
</dbReference>
<dbReference type="SUPFAM" id="SSF53254">
    <property type="entry name" value="Phosphoglycerate mutase-like"/>
    <property type="match status" value="1"/>
</dbReference>
<dbReference type="GO" id="GO:0043755">
    <property type="term" value="F:alpha-ribazole phosphatase activity"/>
    <property type="evidence" value="ECO:0007669"/>
    <property type="project" value="UniProtKB-UniRule"/>
</dbReference>
<dbReference type="Pfam" id="PF00300">
    <property type="entry name" value="His_Phos_1"/>
    <property type="match status" value="1"/>
</dbReference>
<dbReference type="GO" id="GO:0009236">
    <property type="term" value="P:cobalamin biosynthetic process"/>
    <property type="evidence" value="ECO:0007669"/>
    <property type="project" value="UniProtKB-UniRule"/>
</dbReference>
<feature type="active site" description="Proton donor/acceptor" evidence="2">
    <location>
        <position position="82"/>
    </location>
</feature>
<feature type="binding site" evidence="3">
    <location>
        <position position="58"/>
    </location>
    <ligand>
        <name>substrate</name>
    </ligand>
</feature>
<evidence type="ECO:0000256" key="2">
    <source>
        <dbReference type="PIRSR" id="PIRSR613078-1"/>
    </source>
</evidence>
<dbReference type="InterPro" id="IPR017578">
    <property type="entry name" value="Ribazole_CobC"/>
</dbReference>
<dbReference type="RefSeq" id="WP_132847866.1">
    <property type="nucleotide sequence ID" value="NZ_CP058648.1"/>
</dbReference>
<keyword evidence="5" id="KW-1185">Reference proteome</keyword>
<dbReference type="SMART" id="SM00855">
    <property type="entry name" value="PGAM"/>
    <property type="match status" value="1"/>
</dbReference>
<accession>A0A4R2TNK2</accession>
<dbReference type="PANTHER" id="PTHR48100">
    <property type="entry name" value="BROAD-SPECIFICITY PHOSPHATASE YOR283W-RELATED"/>
    <property type="match status" value="1"/>
</dbReference>
<dbReference type="InterPro" id="IPR001345">
    <property type="entry name" value="PG/BPGM_mutase_AS"/>
</dbReference>
<dbReference type="AlphaFoldDB" id="A0A4R2TNK2"/>
<gene>
    <name evidence="4" type="ORF">EDD79_100752</name>
</gene>
<feature type="binding site" evidence="3">
    <location>
        <begin position="9"/>
        <end position="16"/>
    </location>
    <ligand>
        <name>substrate</name>
    </ligand>
</feature>
<evidence type="ECO:0000256" key="1">
    <source>
        <dbReference type="NCBIfam" id="TIGR03162"/>
    </source>
</evidence>
<proteinExistence type="predicted"/>
<feature type="active site" description="Tele-phosphohistidine intermediate" evidence="2">
    <location>
        <position position="10"/>
    </location>
</feature>
<name>A0A4R2TNK2_9FIRM</name>
<dbReference type="PROSITE" id="PS00175">
    <property type="entry name" value="PG_MUTASE"/>
    <property type="match status" value="1"/>
</dbReference>
<dbReference type="InterPro" id="IPR050275">
    <property type="entry name" value="PGM_Phosphatase"/>
</dbReference>
<dbReference type="NCBIfam" id="TIGR03162">
    <property type="entry name" value="ribazole_cobC"/>
    <property type="match status" value="1"/>
</dbReference>
<dbReference type="EMBL" id="SLYC01000007">
    <property type="protein sequence ID" value="TCQ04172.1"/>
    <property type="molecule type" value="Genomic_DNA"/>
</dbReference>
<evidence type="ECO:0000313" key="5">
    <source>
        <dbReference type="Proteomes" id="UP000295504"/>
    </source>
</evidence>
<dbReference type="Gene3D" id="3.40.50.1240">
    <property type="entry name" value="Phosphoglycerate mutase-like"/>
    <property type="match status" value="1"/>
</dbReference>